<reference evidence="3" key="1">
    <citation type="submission" date="2014-09" db="EMBL/GenBank/DDBJ databases">
        <authorList>
            <person name="GOMEZ-VALERO Laura"/>
        </authorList>
    </citation>
    <scope>NUCLEOTIDE SEQUENCE</scope>
    <source>
        <strain evidence="3">ATCC33218</strain>
    </source>
</reference>
<evidence type="ECO:0000313" key="5">
    <source>
        <dbReference type="Proteomes" id="UP000032414"/>
    </source>
</evidence>
<dbReference type="EMBL" id="FMVN01000004">
    <property type="protein sequence ID" value="SCY11968.1"/>
    <property type="molecule type" value="Genomic_DNA"/>
</dbReference>
<dbReference type="Proteomes" id="UP000032414">
    <property type="component" value="Chromosome I"/>
</dbReference>
<dbReference type="EC" id="3.4.16.4" evidence="3"/>
<dbReference type="OrthoDB" id="9802627at2"/>
<dbReference type="PANTHER" id="PTHR30023:SF0">
    <property type="entry name" value="PENICILLIN-SENSITIVE CARBOXYPEPTIDASE A"/>
    <property type="match status" value="1"/>
</dbReference>
<evidence type="ECO:0000313" key="3">
    <source>
        <dbReference type="EMBL" id="CEG60747.1"/>
    </source>
</evidence>
<protein>
    <submittedName>
        <fullName evidence="4">D-alanyl-D-alanine carboxypeptidase / D-alanyl-D-alanine-endopeptidase (Penicillin-binding protein 4)</fullName>
    </submittedName>
    <submittedName>
        <fullName evidence="3">Serine-type D-Ala-D-Ala carboxypeptidase (Modular protein)</fullName>
        <ecNumber evidence="3">3.4.16.4</ecNumber>
    </submittedName>
</protein>
<keyword evidence="6" id="KW-1185">Reference proteome</keyword>
<dbReference type="GO" id="GO:0006508">
    <property type="term" value="P:proteolysis"/>
    <property type="evidence" value="ECO:0007669"/>
    <property type="project" value="InterPro"/>
</dbReference>
<gene>
    <name evidence="3" type="ORF">LMI_1441</name>
    <name evidence="4" type="ORF">SAMN02982997_00863</name>
</gene>
<dbReference type="PANTHER" id="PTHR30023">
    <property type="entry name" value="D-ALANYL-D-ALANINE CARBOXYPEPTIDASE"/>
    <property type="match status" value="1"/>
</dbReference>
<dbReference type="Gene3D" id="3.40.710.10">
    <property type="entry name" value="DD-peptidase/beta-lactamase superfamily"/>
    <property type="match status" value="1"/>
</dbReference>
<evidence type="ECO:0000313" key="6">
    <source>
        <dbReference type="Proteomes" id="UP000182998"/>
    </source>
</evidence>
<comment type="similarity">
    <text evidence="1">Belongs to the peptidase S13 family.</text>
</comment>
<proteinExistence type="inferred from homology"/>
<evidence type="ECO:0000256" key="1">
    <source>
        <dbReference type="ARBA" id="ARBA00006096"/>
    </source>
</evidence>
<keyword evidence="2 3" id="KW-0378">Hydrolase</keyword>
<dbReference type="AlphaFoldDB" id="A0A098GFI9"/>
<reference evidence="4 6" key="3">
    <citation type="submission" date="2016-10" db="EMBL/GenBank/DDBJ databases">
        <authorList>
            <person name="Varghese N."/>
            <person name="Submissions S."/>
        </authorList>
    </citation>
    <scope>NUCLEOTIDE SEQUENCE [LARGE SCALE GENOMIC DNA]</scope>
    <source>
        <strain evidence="4 6">ATCC 33218</strain>
    </source>
</reference>
<dbReference type="EMBL" id="LN614830">
    <property type="protein sequence ID" value="CEG60747.1"/>
    <property type="molecule type" value="Genomic_DNA"/>
</dbReference>
<dbReference type="InterPro" id="IPR000667">
    <property type="entry name" value="Peptidase_S13"/>
</dbReference>
<accession>A0A098GFI9</accession>
<dbReference type="GO" id="GO:0000270">
    <property type="term" value="P:peptidoglycan metabolic process"/>
    <property type="evidence" value="ECO:0007669"/>
    <property type="project" value="TreeGrafter"/>
</dbReference>
<organism evidence="3 5">
    <name type="scientific">Legionella micdadei</name>
    <name type="common">Tatlockia micdadei</name>
    <dbReference type="NCBI Taxonomy" id="451"/>
    <lineage>
        <taxon>Bacteria</taxon>
        <taxon>Pseudomonadati</taxon>
        <taxon>Pseudomonadota</taxon>
        <taxon>Gammaproteobacteria</taxon>
        <taxon>Legionellales</taxon>
        <taxon>Legionellaceae</taxon>
        <taxon>Legionella</taxon>
    </lineage>
</organism>
<keyword evidence="3" id="KW-0121">Carboxypeptidase</keyword>
<evidence type="ECO:0000313" key="4">
    <source>
        <dbReference type="EMBL" id="SCY11968.1"/>
    </source>
</evidence>
<dbReference type="SUPFAM" id="SSF56601">
    <property type="entry name" value="beta-lactamase/transpeptidase-like"/>
    <property type="match status" value="1"/>
</dbReference>
<evidence type="ECO:0000256" key="2">
    <source>
        <dbReference type="ARBA" id="ARBA00022801"/>
    </source>
</evidence>
<sequence>MDIRQSFLFFTLLFHVLLAEATPSLIIKAMEKTPSILIQNQVVQKKYVILNNTSHPLINYELIDIPTGIKQVTTGQKTCQHSFNLQPGESCILILQVNAALMKKNIQGGPKICHHLGNPEDCSVPIDGDALLFTKNKAIDAILNKPVYRNSIWGLRVIDSKTGLTLIDFRPQHPFYIGSVRKLFSVGALLNQAGANYRFHTRVAYQGTIDANGVLKGNLILVASGDLTMGGRTLPDGTIAISNFDHNEANSLGNAILTSPDPLAGYKGLAKQIYGYGIRRISGNIVIDDGLFKPFRFRNEFNVTPIFVNDDVIDVIMKPTEIGRQASVNWRPVSAAFTISSSLQTTNSNTAATYKLDPQLPTCIGDAHCQGQVTGNLPIHFIPPFTHHFPLVQTFRIVKPANYARTVLIEALKNAGIKIDAPINAHNPPMPPGSSTLIAELVSPPFSEYAKFILKVSYNIGADVSLVLFGLTKGVNNMASALTAERNSLINQHKIPGDQFHFIDGSGGGETFATNRVVTQWLTIMAQSPFFSAFFDSLPVLGVDGSLATVTEFKTRPSLSGASGKVHAKSGTYAQGTPQGIQLKGQALAGYIDTKSGRRLIYHLVVNNVTLSSITDIMRVFQDQGTISAILWRDI</sequence>
<dbReference type="Pfam" id="PF02113">
    <property type="entry name" value="Peptidase_S13"/>
    <property type="match status" value="1"/>
</dbReference>
<dbReference type="InterPro" id="IPR012338">
    <property type="entry name" value="Beta-lactam/transpept-like"/>
</dbReference>
<reference evidence="5" key="2">
    <citation type="submission" date="2014-09" db="EMBL/GenBank/DDBJ databases">
        <authorList>
            <person name="Gomez-Valero L."/>
        </authorList>
    </citation>
    <scope>NUCLEOTIDE SEQUENCE [LARGE SCALE GENOMIC DNA]</scope>
    <source>
        <strain evidence="5">ATCC33218</strain>
    </source>
</reference>
<dbReference type="GO" id="GO:0009002">
    <property type="term" value="F:serine-type D-Ala-D-Ala carboxypeptidase activity"/>
    <property type="evidence" value="ECO:0007669"/>
    <property type="project" value="UniProtKB-EC"/>
</dbReference>
<dbReference type="PATRIC" id="fig|451.8.peg.2192"/>
<dbReference type="KEGG" id="tmc:LMI_1441"/>
<dbReference type="RefSeq" id="WP_052679481.1">
    <property type="nucleotide sequence ID" value="NZ_CP020614.1"/>
</dbReference>
<dbReference type="HOGENOM" id="CLU_017692_1_0_6"/>
<name>A0A098GFI9_LEGMI</name>
<keyword evidence="3" id="KW-0645">Protease</keyword>
<dbReference type="Gene3D" id="3.50.80.20">
    <property type="entry name" value="D-Ala-D-Ala carboxypeptidase C, peptidase S13"/>
    <property type="match status" value="1"/>
</dbReference>
<dbReference type="Proteomes" id="UP000182998">
    <property type="component" value="Unassembled WGS sequence"/>
</dbReference>